<comment type="caution">
    <text evidence="2">The sequence shown here is derived from an EMBL/GenBank/DDBJ whole genome shotgun (WGS) entry which is preliminary data.</text>
</comment>
<name>A0A1F7YN43_9BACT</name>
<dbReference type="EMBL" id="MGGM01000024">
    <property type="protein sequence ID" value="OGM28744.1"/>
    <property type="molecule type" value="Genomic_DNA"/>
</dbReference>
<feature type="region of interest" description="Disordered" evidence="1">
    <location>
        <begin position="1"/>
        <end position="32"/>
    </location>
</feature>
<feature type="region of interest" description="Disordered" evidence="1">
    <location>
        <begin position="47"/>
        <end position="116"/>
    </location>
</feature>
<evidence type="ECO:0000256" key="1">
    <source>
        <dbReference type="SAM" id="MobiDB-lite"/>
    </source>
</evidence>
<protein>
    <submittedName>
        <fullName evidence="2">Uncharacterized protein</fullName>
    </submittedName>
</protein>
<feature type="compositionally biased region" description="Basic and acidic residues" evidence="1">
    <location>
        <begin position="7"/>
        <end position="19"/>
    </location>
</feature>
<organism evidence="2 3">
    <name type="scientific">Candidatus Woesebacteria bacterium RIFCSPHIGHO2_01_FULL_41_10</name>
    <dbReference type="NCBI Taxonomy" id="1802500"/>
    <lineage>
        <taxon>Bacteria</taxon>
        <taxon>Candidatus Woeseibacteriota</taxon>
    </lineage>
</organism>
<dbReference type="AlphaFoldDB" id="A0A1F7YN43"/>
<evidence type="ECO:0000313" key="2">
    <source>
        <dbReference type="EMBL" id="OGM28744.1"/>
    </source>
</evidence>
<proteinExistence type="predicted"/>
<evidence type="ECO:0000313" key="3">
    <source>
        <dbReference type="Proteomes" id="UP000177263"/>
    </source>
</evidence>
<sequence>MDGTETSGERKFLGVDLHSRGAVRTPEQKAQAELDQIKVAKDTLKARGEQPFTSEAVKDLEKQASGQNFDPEEGTEPVANQDTRPGGPPPLLRRVAGSPQAPSLLRRAQTGGGGQS</sequence>
<reference evidence="2 3" key="1">
    <citation type="journal article" date="2016" name="Nat. Commun.">
        <title>Thousands of microbial genomes shed light on interconnected biogeochemical processes in an aquifer system.</title>
        <authorList>
            <person name="Anantharaman K."/>
            <person name="Brown C.T."/>
            <person name="Hug L.A."/>
            <person name="Sharon I."/>
            <person name="Castelle C.J."/>
            <person name="Probst A.J."/>
            <person name="Thomas B.C."/>
            <person name="Singh A."/>
            <person name="Wilkins M.J."/>
            <person name="Karaoz U."/>
            <person name="Brodie E.L."/>
            <person name="Williams K.H."/>
            <person name="Hubbard S.S."/>
            <person name="Banfield J.F."/>
        </authorList>
    </citation>
    <scope>NUCLEOTIDE SEQUENCE [LARGE SCALE GENOMIC DNA]</scope>
</reference>
<accession>A0A1F7YN43</accession>
<gene>
    <name evidence="2" type="ORF">A2801_03560</name>
</gene>
<dbReference type="Proteomes" id="UP000177263">
    <property type="component" value="Unassembled WGS sequence"/>
</dbReference>